<gene>
    <name evidence="1" type="ORF">D8674_039629</name>
</gene>
<name>A0A5N5H0A6_9ROSA</name>
<accession>A0A5N5H0A6</accession>
<evidence type="ECO:0000313" key="2">
    <source>
        <dbReference type="Proteomes" id="UP000327157"/>
    </source>
</evidence>
<protein>
    <submittedName>
        <fullName evidence="1">Uncharacterized protein</fullName>
    </submittedName>
</protein>
<keyword evidence="2" id="KW-1185">Reference proteome</keyword>
<sequence length="97" mass="10715">MASLSCKAYRIMVLNIQKLIAASGYIQKTAIVDLSQIGASRHRLRSESRDRDLCLGLGEMIASVGSFQPVDFVGSGSNLELWNVLELCIKTEKEKKN</sequence>
<proteinExistence type="predicted"/>
<dbReference type="AlphaFoldDB" id="A0A5N5H0A6"/>
<evidence type="ECO:0000313" key="1">
    <source>
        <dbReference type="EMBL" id="KAB2620213.1"/>
    </source>
</evidence>
<dbReference type="Proteomes" id="UP000327157">
    <property type="component" value="Unassembled WGS sequence"/>
</dbReference>
<reference evidence="1 2" key="2">
    <citation type="submission" date="2019-11" db="EMBL/GenBank/DDBJ databases">
        <title>A de novo genome assembly of a pear dwarfing rootstock.</title>
        <authorList>
            <person name="Wang F."/>
            <person name="Wang J."/>
            <person name="Li S."/>
            <person name="Zhang Y."/>
            <person name="Fang M."/>
            <person name="Ma L."/>
            <person name="Zhao Y."/>
            <person name="Jiang S."/>
        </authorList>
    </citation>
    <scope>NUCLEOTIDE SEQUENCE [LARGE SCALE GENOMIC DNA]</scope>
    <source>
        <strain evidence="1">S2</strain>
        <tissue evidence="1">Leaf</tissue>
    </source>
</reference>
<comment type="caution">
    <text evidence="1">The sequence shown here is derived from an EMBL/GenBank/DDBJ whole genome shotgun (WGS) entry which is preliminary data.</text>
</comment>
<reference evidence="1 2" key="1">
    <citation type="submission" date="2019-09" db="EMBL/GenBank/DDBJ databases">
        <authorList>
            <person name="Ou C."/>
        </authorList>
    </citation>
    <scope>NUCLEOTIDE SEQUENCE [LARGE SCALE GENOMIC DNA]</scope>
    <source>
        <strain evidence="1">S2</strain>
        <tissue evidence="1">Leaf</tissue>
    </source>
</reference>
<organism evidence="1 2">
    <name type="scientific">Pyrus ussuriensis x Pyrus communis</name>
    <dbReference type="NCBI Taxonomy" id="2448454"/>
    <lineage>
        <taxon>Eukaryota</taxon>
        <taxon>Viridiplantae</taxon>
        <taxon>Streptophyta</taxon>
        <taxon>Embryophyta</taxon>
        <taxon>Tracheophyta</taxon>
        <taxon>Spermatophyta</taxon>
        <taxon>Magnoliopsida</taxon>
        <taxon>eudicotyledons</taxon>
        <taxon>Gunneridae</taxon>
        <taxon>Pentapetalae</taxon>
        <taxon>rosids</taxon>
        <taxon>fabids</taxon>
        <taxon>Rosales</taxon>
        <taxon>Rosaceae</taxon>
        <taxon>Amygdaloideae</taxon>
        <taxon>Maleae</taxon>
        <taxon>Pyrus</taxon>
    </lineage>
</organism>
<dbReference type="EMBL" id="SMOL01000353">
    <property type="protein sequence ID" value="KAB2620213.1"/>
    <property type="molecule type" value="Genomic_DNA"/>
</dbReference>